<dbReference type="InterPro" id="IPR011042">
    <property type="entry name" value="6-blade_b-propeller_TolB-like"/>
</dbReference>
<dbReference type="CDD" id="cd15482">
    <property type="entry name" value="Sialidase_non-viral"/>
    <property type="match status" value="1"/>
</dbReference>
<comment type="caution">
    <text evidence="2">The sequence shown here is derived from an EMBL/GenBank/DDBJ whole genome shotgun (WGS) entry which is preliminary data.</text>
</comment>
<dbReference type="Pfam" id="PF07676">
    <property type="entry name" value="PD40"/>
    <property type="match status" value="2"/>
</dbReference>
<evidence type="ECO:0000256" key="1">
    <source>
        <dbReference type="SAM" id="SignalP"/>
    </source>
</evidence>
<feature type="signal peptide" evidence="1">
    <location>
        <begin position="1"/>
        <end position="18"/>
    </location>
</feature>
<dbReference type="AlphaFoldDB" id="A0A399REJ1"/>
<proteinExistence type="predicted"/>
<dbReference type="SUPFAM" id="SSF82171">
    <property type="entry name" value="DPP6 N-terminal domain-like"/>
    <property type="match status" value="1"/>
</dbReference>
<keyword evidence="1" id="KW-0732">Signal</keyword>
<dbReference type="Gene3D" id="2.120.10.30">
    <property type="entry name" value="TolB, C-terminal domain"/>
    <property type="match status" value="1"/>
</dbReference>
<dbReference type="EMBL" id="QWFX01000013">
    <property type="protein sequence ID" value="RIJ28295.1"/>
    <property type="molecule type" value="Genomic_DNA"/>
</dbReference>
<dbReference type="InterPro" id="IPR011659">
    <property type="entry name" value="WD40"/>
</dbReference>
<evidence type="ECO:0000313" key="2">
    <source>
        <dbReference type="EMBL" id="RIJ28295.1"/>
    </source>
</evidence>
<reference evidence="2 3" key="1">
    <citation type="submission" date="2018-08" db="EMBL/GenBank/DDBJ databases">
        <title>Henriciella mobilis sp. nov., isolated from seawater.</title>
        <authorList>
            <person name="Cheng H."/>
            <person name="Wu Y.-H."/>
            <person name="Xu X.-W."/>
            <person name="Guo L.-L."/>
        </authorList>
    </citation>
    <scope>NUCLEOTIDE SEQUENCE [LARGE SCALE GENOMIC DNA]</scope>
    <source>
        <strain evidence="2 3">JN25</strain>
    </source>
</reference>
<evidence type="ECO:0000313" key="3">
    <source>
        <dbReference type="Proteomes" id="UP000266385"/>
    </source>
</evidence>
<dbReference type="PROSITE" id="PS51257">
    <property type="entry name" value="PROKAR_LIPOPROTEIN"/>
    <property type="match status" value="1"/>
</dbReference>
<name>A0A399REJ1_9PROT</name>
<sequence>MKRALCLFATAVIAACSAGETSAPTLPHTPVEVFPGQAPPTPFTRAYGLTESPDGSVRVFAREQNDLTNLYELRRQPDGSWSEPQELDFPRRNKLTNPSFSFADGMLYYASDVDILERGQRDANIWRVALTEEGWGTPEHLPASINTGADELNPAMDRAGRLYFTSNGYDSIGGHDIFEAALDAETGEWQVTAMPDGINSAKAEAHLAVTPNGNRLFFYSHRNPKLGVVDIWTIARGEDGQWGKPENLGAPVNTPGIDFGPGMSGDGQILFFSRDGVLMEVALDSALEGVGTLEPDS</sequence>
<protein>
    <submittedName>
        <fullName evidence="2">Exo-alpha-sialidase</fullName>
    </submittedName>
</protein>
<dbReference type="Proteomes" id="UP000266385">
    <property type="component" value="Unassembled WGS sequence"/>
</dbReference>
<feature type="chain" id="PRO_5017312188" evidence="1">
    <location>
        <begin position="19"/>
        <end position="297"/>
    </location>
</feature>
<organism evidence="2 3">
    <name type="scientific">Henriciella mobilis</name>
    <dbReference type="NCBI Taxonomy" id="2305467"/>
    <lineage>
        <taxon>Bacteria</taxon>
        <taxon>Pseudomonadati</taxon>
        <taxon>Pseudomonadota</taxon>
        <taxon>Alphaproteobacteria</taxon>
        <taxon>Hyphomonadales</taxon>
        <taxon>Hyphomonadaceae</taxon>
        <taxon>Henriciella</taxon>
    </lineage>
</organism>
<gene>
    <name evidence="2" type="ORF">D1223_12925</name>
</gene>
<dbReference type="OrthoDB" id="9809364at2"/>
<keyword evidence="3" id="KW-1185">Reference proteome</keyword>
<dbReference type="RefSeq" id="WP_119376830.1">
    <property type="nucleotide sequence ID" value="NZ_QWFX01000013.1"/>
</dbReference>
<accession>A0A399REJ1</accession>